<dbReference type="PANTHER" id="PTHR42783:SF3">
    <property type="entry name" value="GLUTAMATE SYNTHASE [NADPH] SMALL CHAIN-RELATED"/>
    <property type="match status" value="1"/>
</dbReference>
<evidence type="ECO:0000313" key="3">
    <source>
        <dbReference type="EMBL" id="MDT0499068.1"/>
    </source>
</evidence>
<feature type="domain" description="4Fe-4S ferredoxin-type" evidence="2">
    <location>
        <begin position="788"/>
        <end position="819"/>
    </location>
</feature>
<dbReference type="Pfam" id="PF13247">
    <property type="entry name" value="Fer4_11"/>
    <property type="match status" value="1"/>
</dbReference>
<accession>A0ABU2WMF8</accession>
<name>A0ABU2WMF8_9GAMM</name>
<keyword evidence="4" id="KW-1185">Reference proteome</keyword>
<evidence type="ECO:0000256" key="1">
    <source>
        <dbReference type="ARBA" id="ARBA00022729"/>
    </source>
</evidence>
<dbReference type="SUPFAM" id="SSF50692">
    <property type="entry name" value="ADC-like"/>
    <property type="match status" value="1"/>
</dbReference>
<dbReference type="Gene3D" id="2.40.40.20">
    <property type="match status" value="1"/>
</dbReference>
<dbReference type="InterPro" id="IPR009010">
    <property type="entry name" value="Asp_de-COase-like_dom_sf"/>
</dbReference>
<dbReference type="InterPro" id="IPR019546">
    <property type="entry name" value="TAT_signal_bac_arc"/>
</dbReference>
<dbReference type="InterPro" id="IPR017896">
    <property type="entry name" value="4Fe4S_Fe-S-bd"/>
</dbReference>
<gene>
    <name evidence="3" type="ORF">RM530_17125</name>
</gene>
<protein>
    <submittedName>
        <fullName evidence="3">Fe-S cluster-containing hydrogenase</fullName>
    </submittedName>
</protein>
<dbReference type="Gene3D" id="3.30.2070.10">
    <property type="entry name" value="Formate dehydrogenase/DMSO reductase"/>
    <property type="match status" value="1"/>
</dbReference>
<keyword evidence="1" id="KW-0732">Signal</keyword>
<dbReference type="NCBIfam" id="TIGR01409">
    <property type="entry name" value="TAT_signal_seq"/>
    <property type="match status" value="1"/>
</dbReference>
<dbReference type="SUPFAM" id="SSF54862">
    <property type="entry name" value="4Fe-4S ferredoxins"/>
    <property type="match status" value="1"/>
</dbReference>
<dbReference type="RefSeq" id="WP_311366479.1">
    <property type="nucleotide sequence ID" value="NZ_JAVRIC010000034.1"/>
</dbReference>
<organism evidence="3 4">
    <name type="scientific">Banduia mediterranea</name>
    <dbReference type="NCBI Taxonomy" id="3075609"/>
    <lineage>
        <taxon>Bacteria</taxon>
        <taxon>Pseudomonadati</taxon>
        <taxon>Pseudomonadota</taxon>
        <taxon>Gammaproteobacteria</taxon>
        <taxon>Nevskiales</taxon>
        <taxon>Algiphilaceae</taxon>
        <taxon>Banduia</taxon>
    </lineage>
</organism>
<dbReference type="SUPFAM" id="SSF53706">
    <property type="entry name" value="Formate dehydrogenase/DMSO reductase, domains 1-3"/>
    <property type="match status" value="1"/>
</dbReference>
<dbReference type="PROSITE" id="PS51379">
    <property type="entry name" value="4FE4S_FER_2"/>
    <property type="match status" value="2"/>
</dbReference>
<dbReference type="PANTHER" id="PTHR42783">
    <property type="entry name" value="GLUTAMATE SYNTHASE [NADPH] SMALL CHAIN"/>
    <property type="match status" value="1"/>
</dbReference>
<reference evidence="3 4" key="1">
    <citation type="submission" date="2023-09" db="EMBL/GenBank/DDBJ databases">
        <authorList>
            <person name="Rey-Velasco X."/>
        </authorList>
    </citation>
    <scope>NUCLEOTIDE SEQUENCE [LARGE SCALE GENOMIC DNA]</scope>
    <source>
        <strain evidence="3 4">W345</strain>
    </source>
</reference>
<dbReference type="CDD" id="cd10551">
    <property type="entry name" value="PsrB"/>
    <property type="match status" value="1"/>
</dbReference>
<evidence type="ECO:0000313" key="4">
    <source>
        <dbReference type="Proteomes" id="UP001254608"/>
    </source>
</evidence>
<dbReference type="EMBL" id="JAVRIC010000034">
    <property type="protein sequence ID" value="MDT0499068.1"/>
    <property type="molecule type" value="Genomic_DNA"/>
</dbReference>
<dbReference type="Gene3D" id="3.30.70.20">
    <property type="match status" value="2"/>
</dbReference>
<proteinExistence type="predicted"/>
<sequence>MDELRRLLADLRGPALWQRLDQLAEHRALRELVEQQFPHLSQAPAMDRRGFLRFAAAAVGSAGLSACSGPPPEQIVPQQRLPERAVPGKPVFYASTLSHAGSGIGVLVETHGHRPTKIEGNPGHPSSLGATGIHAQAAIMDLWDPDRSPMILRGGTEVGAWNGVLAEFAKIRQAGGDGLRLLTPSIASPTLRAQIETLQAQLPGARWHRHDAVDLSAPVEGARIAFGQALQPKYRLDRAQLVALFDTDLLAQGPGHLRHARDFAKRREPPQMNRLYVAEPSPTPSGSLADHRLPIGGERVAELLRLLAAKLGIGDTGATLGPTAERWIAVLAEDLRAAGPAALVAAGPAQPPSVHALVWAINHRLGAVGQTLQFIAAPRQGESYATLLSDMEDGEVETLLMLDVNPAYDAPQSARFSEALQRIPRSVHSGLYTDETARLSHWHIPLAHALECWSDAEAHDGTASLQQPMIAPLYGARPAHEILAALLGDPGPQARDIVQAHWRQRLGDAGFDSRWRDSLRQGLIDGTAAATLRPALRELDLQWPPPLPGPVLEIRPDPTLWDGRQANNAWLQELPKPIALNTWGNLAWVGARLAQQYDIESGDVLRLSTNGAHIEIPALVLAGQAADSITVHLGHGRREAGRIASGVGVEVTALRPADGAWRSAPLKIEKTGERRMLSRVQTQDGMEGREPVRRATLAEYRQHEGALIEDETPKHSFYDANPPTTRDPGRPAWGMSVDLNACLGCMNCTIACQSENNIPTVGPEQVELGRAMHWIRVDRYFEGPVETPEILSQPVPCMHCEHAPCELVCPVGATVHDDEGLNVQVYNRCVGTRFCGNNCPYSVRRFNFLQYADRDTESLRGGRNPDVTVRSRGVMEKCSFCIQRISAARIQAENEGRAIGDGEVVTACQSACPTQAITFGNIADADSAVSRQKASPRHYDLLAELNTRPRTGYLARLRNPNPALETSGENEA</sequence>
<comment type="caution">
    <text evidence="3">The sequence shown here is derived from an EMBL/GenBank/DDBJ whole genome shotgun (WGS) entry which is preliminary data.</text>
</comment>
<evidence type="ECO:0000259" key="2">
    <source>
        <dbReference type="PROSITE" id="PS51379"/>
    </source>
</evidence>
<feature type="domain" description="4Fe-4S ferredoxin-type" evidence="2">
    <location>
        <begin position="733"/>
        <end position="764"/>
    </location>
</feature>
<dbReference type="Proteomes" id="UP001254608">
    <property type="component" value="Unassembled WGS sequence"/>
</dbReference>
<dbReference type="Gene3D" id="3.40.50.740">
    <property type="match status" value="1"/>
</dbReference>